<dbReference type="GO" id="GO:0005829">
    <property type="term" value="C:cytosol"/>
    <property type="evidence" value="ECO:0007669"/>
    <property type="project" value="TreeGrafter"/>
</dbReference>
<evidence type="ECO:0000256" key="4">
    <source>
        <dbReference type="ARBA" id="ARBA00022833"/>
    </source>
</evidence>
<evidence type="ECO:0000256" key="1">
    <source>
        <dbReference type="ARBA" id="ARBA00006173"/>
    </source>
</evidence>
<evidence type="ECO:0000313" key="9">
    <source>
        <dbReference type="EMBL" id="BBL35601.1"/>
    </source>
</evidence>
<evidence type="ECO:0000256" key="5">
    <source>
        <dbReference type="PIRSR" id="PIRSR018001-1"/>
    </source>
</evidence>
<comment type="similarity">
    <text evidence="1">Belongs to the AspA/AstE family. Aspartoacylase subfamily.</text>
</comment>
<reference evidence="9 10" key="1">
    <citation type="submission" date="2019-06" db="EMBL/GenBank/DDBJ databases">
        <title>Nitrosomonas stercoris KYUHI-S whole genome shotgun sequence.</title>
        <authorList>
            <person name="Nakagawa T."/>
            <person name="Tsuchiya Y."/>
            <person name="Takahashi R."/>
        </authorList>
    </citation>
    <scope>NUCLEOTIDE SEQUENCE [LARGE SCALE GENOMIC DNA]</scope>
    <source>
        <strain evidence="9 10">KYUHI-S</strain>
    </source>
</reference>
<feature type="binding site" evidence="6">
    <location>
        <position position="13"/>
    </location>
    <ligand>
        <name>Zn(2+)</name>
        <dbReference type="ChEBI" id="CHEBI:29105"/>
    </ligand>
</feature>
<dbReference type="Gene3D" id="2.20.25.160">
    <property type="match status" value="1"/>
</dbReference>
<dbReference type="GO" id="GO:0016811">
    <property type="term" value="F:hydrolase activity, acting on carbon-nitrogen (but not peptide) bonds, in linear amides"/>
    <property type="evidence" value="ECO:0007669"/>
    <property type="project" value="InterPro"/>
</dbReference>
<gene>
    <name evidence="9" type="ORF">Nstercoris_01873</name>
</gene>
<name>A0A4Y1YR64_9PROT</name>
<organism evidence="9 10">
    <name type="scientific">Nitrosomonas stercoris</name>
    <dbReference type="NCBI Taxonomy" id="1444684"/>
    <lineage>
        <taxon>Bacteria</taxon>
        <taxon>Pseudomonadati</taxon>
        <taxon>Pseudomonadota</taxon>
        <taxon>Betaproteobacteria</taxon>
        <taxon>Nitrosomonadales</taxon>
        <taxon>Nitrosomonadaceae</taxon>
        <taxon>Nitrosomonas</taxon>
    </lineage>
</organism>
<dbReference type="PANTHER" id="PTHR15162">
    <property type="entry name" value="ASPARTOACYLASE"/>
    <property type="match status" value="1"/>
</dbReference>
<dbReference type="PIRSF" id="PIRSF018001">
    <property type="entry name" value="Aspartoacylase"/>
    <property type="match status" value="1"/>
</dbReference>
<dbReference type="SUPFAM" id="SSF53187">
    <property type="entry name" value="Zn-dependent exopeptidases"/>
    <property type="match status" value="1"/>
</dbReference>
<evidence type="ECO:0000256" key="3">
    <source>
        <dbReference type="ARBA" id="ARBA00022801"/>
    </source>
</evidence>
<feature type="domain" description="AstE/AspA barrel-sandwich hybrid" evidence="7">
    <location>
        <begin position="210"/>
        <end position="291"/>
    </location>
</feature>
<feature type="active site" description="Proton donor/acceptor" evidence="5">
    <location>
        <position position="168"/>
    </location>
</feature>
<keyword evidence="10" id="KW-1185">Reference proteome</keyword>
<evidence type="ECO:0000256" key="6">
    <source>
        <dbReference type="PIRSR" id="PIRSR018001-3"/>
    </source>
</evidence>
<dbReference type="InterPro" id="IPR050178">
    <property type="entry name" value="AspA/AstE_fam"/>
</dbReference>
<keyword evidence="2 6" id="KW-0479">Metal-binding</keyword>
<feature type="domain" description="Succinylglutamate desuccinylase/Aspartoacylase catalytic" evidence="8">
    <location>
        <begin position="3"/>
        <end position="194"/>
    </location>
</feature>
<dbReference type="HAMAP" id="MF_00704">
    <property type="entry name" value="Aspartoacylase"/>
    <property type="match status" value="1"/>
</dbReference>
<dbReference type="Pfam" id="PF04952">
    <property type="entry name" value="AstE_AspA_hybrid"/>
    <property type="match status" value="1"/>
</dbReference>
<feature type="binding site" evidence="6">
    <location>
        <position position="105"/>
    </location>
    <ligand>
        <name>Zn(2+)</name>
        <dbReference type="ChEBI" id="CHEBI:29105"/>
    </ligand>
</feature>
<dbReference type="GO" id="GO:0016788">
    <property type="term" value="F:hydrolase activity, acting on ester bonds"/>
    <property type="evidence" value="ECO:0007669"/>
    <property type="project" value="InterPro"/>
</dbReference>
<comment type="cofactor">
    <cofactor evidence="6">
        <name>Zn(2+)</name>
        <dbReference type="ChEBI" id="CHEBI:29105"/>
    </cofactor>
    <text evidence="6">Binds 1 zinc ion per subunit.</text>
</comment>
<dbReference type="KEGG" id="nst:Nstercoris_01873"/>
<dbReference type="Gene3D" id="3.40.630.10">
    <property type="entry name" value="Zn peptidases"/>
    <property type="match status" value="1"/>
</dbReference>
<accession>A0A4Y1YR64</accession>
<dbReference type="InterPro" id="IPR007036">
    <property type="entry name" value="Aste_AspA_hybrid_dom"/>
</dbReference>
<keyword evidence="3" id="KW-0378">Hydrolase</keyword>
<dbReference type="InterPro" id="IPR055438">
    <property type="entry name" value="AstE_AspA_cat"/>
</dbReference>
<keyword evidence="4 6" id="KW-0862">Zinc</keyword>
<protein>
    <submittedName>
        <fullName evidence="9">Aspartoacylase</fullName>
    </submittedName>
</protein>
<sequence length="300" mass="33752">MNIKNIAIVGGTHGNEYTGIYLIKRMQRTQFQAKWNGLEIALMIGNPRAYEQCSRFVDTDLNRAFKNEDLLNIELPGYEANRAKVINQAIGPKGSSRTELIIDMHTTTANMGVTIILVNDHPYNFQLAAYIKHKLPNCFIYYTSAKSYTGEADHPFLNSIAPYGFLLEVGPIANGIVRHDILEQTSMAIGAALEFVSKTNTGECPMPTNSLEVYEHVRTVAFPIDAADNINGFIHRELQDSDYQPLQKGDPIFETIEGDTICFADEGVFYPVFINEAAYYYKKIAFSLTQKRVMKIKNTL</sequence>
<proteinExistence type="inferred from homology"/>
<dbReference type="Proteomes" id="UP000316473">
    <property type="component" value="Chromosome"/>
</dbReference>
<feature type="binding site" evidence="6">
    <location>
        <position position="16"/>
    </location>
    <ligand>
        <name>Zn(2+)</name>
        <dbReference type="ChEBI" id="CHEBI:29105"/>
    </ligand>
</feature>
<dbReference type="AlphaFoldDB" id="A0A4Y1YR64"/>
<evidence type="ECO:0000256" key="2">
    <source>
        <dbReference type="ARBA" id="ARBA00022723"/>
    </source>
</evidence>
<dbReference type="InterPro" id="IPR016708">
    <property type="entry name" value="Aspartoacylase"/>
</dbReference>
<dbReference type="NCBIfam" id="NF002601">
    <property type="entry name" value="PRK02259.1"/>
    <property type="match status" value="1"/>
</dbReference>
<dbReference type="Pfam" id="PF24827">
    <property type="entry name" value="AstE_AspA_cat"/>
    <property type="match status" value="1"/>
</dbReference>
<dbReference type="EMBL" id="AP019755">
    <property type="protein sequence ID" value="BBL35601.1"/>
    <property type="molecule type" value="Genomic_DNA"/>
</dbReference>
<evidence type="ECO:0000259" key="8">
    <source>
        <dbReference type="Pfam" id="PF24827"/>
    </source>
</evidence>
<evidence type="ECO:0000259" key="7">
    <source>
        <dbReference type="Pfam" id="PF04952"/>
    </source>
</evidence>
<dbReference type="CDD" id="cd06909">
    <property type="entry name" value="M14_ASPA"/>
    <property type="match status" value="1"/>
</dbReference>
<evidence type="ECO:0000313" key="10">
    <source>
        <dbReference type="Proteomes" id="UP000316473"/>
    </source>
</evidence>
<dbReference type="PANTHER" id="PTHR15162:SF7">
    <property type="entry name" value="SUCCINYLGLUTAMATE DESUCCINYLASE"/>
    <property type="match status" value="1"/>
</dbReference>
<dbReference type="GO" id="GO:0046872">
    <property type="term" value="F:metal ion binding"/>
    <property type="evidence" value="ECO:0007669"/>
    <property type="project" value="UniProtKB-KW"/>
</dbReference>